<dbReference type="GO" id="GO:0006784">
    <property type="term" value="P:heme A biosynthetic process"/>
    <property type="evidence" value="ECO:0007669"/>
    <property type="project" value="UniProtKB-UniRule"/>
</dbReference>
<proteinExistence type="inferred from homology"/>
<dbReference type="UniPathway" id="UPA00269">
    <property type="reaction ID" value="UER00713"/>
</dbReference>
<accession>A0A364NVX6</accession>
<feature type="transmembrane region" description="Helical" evidence="12">
    <location>
        <begin position="329"/>
        <end position="346"/>
    </location>
</feature>
<evidence type="ECO:0000256" key="9">
    <source>
        <dbReference type="ARBA" id="ARBA00023136"/>
    </source>
</evidence>
<dbReference type="Pfam" id="PF02628">
    <property type="entry name" value="COX15-CtaA"/>
    <property type="match status" value="1"/>
</dbReference>
<dbReference type="InterPro" id="IPR023754">
    <property type="entry name" value="HemeA_Synthase_type2"/>
</dbReference>
<keyword evidence="12" id="KW-1003">Cell membrane</keyword>
<name>A0A364NVX6_9PROT</name>
<keyword evidence="5 12" id="KW-1133">Transmembrane helix</keyword>
<dbReference type="GO" id="GO:0120547">
    <property type="term" value="F:heme A synthase activity"/>
    <property type="evidence" value="ECO:0007669"/>
    <property type="project" value="UniProtKB-EC"/>
</dbReference>
<organism evidence="13 14">
    <name type="scientific">Paramagnetospirillum kuznetsovii</name>
    <dbReference type="NCBI Taxonomy" id="2053833"/>
    <lineage>
        <taxon>Bacteria</taxon>
        <taxon>Pseudomonadati</taxon>
        <taxon>Pseudomonadota</taxon>
        <taxon>Alphaproteobacteria</taxon>
        <taxon>Rhodospirillales</taxon>
        <taxon>Magnetospirillaceae</taxon>
        <taxon>Paramagnetospirillum</taxon>
    </lineage>
</organism>
<evidence type="ECO:0000256" key="2">
    <source>
        <dbReference type="ARBA" id="ARBA00004141"/>
    </source>
</evidence>
<evidence type="ECO:0000256" key="10">
    <source>
        <dbReference type="ARBA" id="ARBA00044501"/>
    </source>
</evidence>
<dbReference type="AlphaFoldDB" id="A0A364NVX6"/>
<comment type="similarity">
    <text evidence="12">Belongs to the COX15/CtaA family. Type 2 subfamily.</text>
</comment>
<evidence type="ECO:0000256" key="8">
    <source>
        <dbReference type="ARBA" id="ARBA00023133"/>
    </source>
</evidence>
<evidence type="ECO:0000256" key="4">
    <source>
        <dbReference type="ARBA" id="ARBA00022723"/>
    </source>
</evidence>
<dbReference type="Proteomes" id="UP000251075">
    <property type="component" value="Unassembled WGS sequence"/>
</dbReference>
<evidence type="ECO:0000256" key="3">
    <source>
        <dbReference type="ARBA" id="ARBA00022692"/>
    </source>
</evidence>
<evidence type="ECO:0000256" key="1">
    <source>
        <dbReference type="ARBA" id="ARBA00001970"/>
    </source>
</evidence>
<feature type="binding site" description="axial binding residue" evidence="12">
    <location>
        <position position="271"/>
    </location>
    <ligand>
        <name>heme</name>
        <dbReference type="ChEBI" id="CHEBI:30413"/>
    </ligand>
    <ligandPart>
        <name>Fe</name>
        <dbReference type="ChEBI" id="CHEBI:18248"/>
    </ligandPart>
</feature>
<comment type="pathway">
    <text evidence="10 12">Porphyrin-containing compound metabolism; heme A biosynthesis; heme A from heme O: step 1/1.</text>
</comment>
<feature type="binding site" description="axial binding residue" evidence="12">
    <location>
        <position position="331"/>
    </location>
    <ligand>
        <name>heme</name>
        <dbReference type="ChEBI" id="CHEBI:30413"/>
    </ligand>
    <ligandPart>
        <name>Fe</name>
        <dbReference type="ChEBI" id="CHEBI:18248"/>
    </ligandPart>
</feature>
<keyword evidence="7 12" id="KW-0408">Iron</keyword>
<feature type="transmembrane region" description="Helical" evidence="12">
    <location>
        <begin position="135"/>
        <end position="158"/>
    </location>
</feature>
<evidence type="ECO:0000313" key="14">
    <source>
        <dbReference type="Proteomes" id="UP000251075"/>
    </source>
</evidence>
<comment type="catalytic activity">
    <reaction evidence="11">
        <text>Fe(II)-heme o + 2 A + H2O = Fe(II)-heme a + 2 AH2</text>
        <dbReference type="Rhea" id="RHEA:63388"/>
        <dbReference type="ChEBI" id="CHEBI:13193"/>
        <dbReference type="ChEBI" id="CHEBI:15377"/>
        <dbReference type="ChEBI" id="CHEBI:17499"/>
        <dbReference type="ChEBI" id="CHEBI:60530"/>
        <dbReference type="ChEBI" id="CHEBI:61715"/>
        <dbReference type="EC" id="1.17.99.9"/>
    </reaction>
    <physiologicalReaction direction="left-to-right" evidence="11">
        <dbReference type="Rhea" id="RHEA:63389"/>
    </physiologicalReaction>
</comment>
<dbReference type="GO" id="GO:0016653">
    <property type="term" value="F:oxidoreductase activity, acting on NAD(P)H, heme protein as acceptor"/>
    <property type="evidence" value="ECO:0007669"/>
    <property type="project" value="TreeGrafter"/>
</dbReference>
<feature type="transmembrane region" description="Helical" evidence="12">
    <location>
        <begin position="211"/>
        <end position="237"/>
    </location>
</feature>
<feature type="transmembrane region" description="Helical" evidence="12">
    <location>
        <begin position="269"/>
        <end position="287"/>
    </location>
</feature>
<keyword evidence="6 12" id="KW-0560">Oxidoreductase</keyword>
<feature type="transmembrane region" description="Helical" evidence="12">
    <location>
        <begin position="20"/>
        <end position="40"/>
    </location>
</feature>
<comment type="subunit">
    <text evidence="12">Interacts with CtaB.</text>
</comment>
<dbReference type="HAMAP" id="MF_01665">
    <property type="entry name" value="HemeA_synth_type2"/>
    <property type="match status" value="1"/>
</dbReference>
<keyword evidence="4 12" id="KW-0479">Metal-binding</keyword>
<keyword evidence="9 12" id="KW-0472">Membrane</keyword>
<dbReference type="EC" id="1.17.99.9" evidence="12"/>
<dbReference type="InterPro" id="IPR003780">
    <property type="entry name" value="COX15/CtaA_fam"/>
</dbReference>
<feature type="transmembrane region" description="Helical" evidence="12">
    <location>
        <begin position="105"/>
        <end position="123"/>
    </location>
</feature>
<comment type="caution">
    <text evidence="13">The sequence shown here is derived from an EMBL/GenBank/DDBJ whole genome shotgun (WGS) entry which is preliminary data.</text>
</comment>
<dbReference type="EMBL" id="PGTO01000012">
    <property type="protein sequence ID" value="RAU21212.1"/>
    <property type="molecule type" value="Genomic_DNA"/>
</dbReference>
<evidence type="ECO:0000313" key="13">
    <source>
        <dbReference type="EMBL" id="RAU21212.1"/>
    </source>
</evidence>
<dbReference type="PANTHER" id="PTHR23289:SF2">
    <property type="entry name" value="CYTOCHROME C OXIDASE ASSEMBLY PROTEIN COX15 HOMOLOG"/>
    <property type="match status" value="1"/>
</dbReference>
<dbReference type="GO" id="GO:0005886">
    <property type="term" value="C:plasma membrane"/>
    <property type="evidence" value="ECO:0007669"/>
    <property type="project" value="UniProtKB-SubCell"/>
</dbReference>
<comment type="subcellular location">
    <subcellularLocation>
        <location evidence="12">Cell membrane</location>
        <topology evidence="12">Multi-pass membrane protein</topology>
    </subcellularLocation>
    <subcellularLocation>
        <location evidence="2">Membrane</location>
        <topology evidence="2">Multi-pass membrane protein</topology>
    </subcellularLocation>
</comment>
<gene>
    <name evidence="12" type="primary">ctaA</name>
    <name evidence="13" type="ORF">CU669_14795</name>
</gene>
<evidence type="ECO:0000256" key="11">
    <source>
        <dbReference type="ARBA" id="ARBA00048044"/>
    </source>
</evidence>
<evidence type="ECO:0000256" key="7">
    <source>
        <dbReference type="ARBA" id="ARBA00023004"/>
    </source>
</evidence>
<feature type="transmembrane region" description="Helical" evidence="12">
    <location>
        <begin position="170"/>
        <end position="190"/>
    </location>
</feature>
<evidence type="ECO:0000256" key="5">
    <source>
        <dbReference type="ARBA" id="ARBA00022989"/>
    </source>
</evidence>
<dbReference type="RefSeq" id="WP_112146060.1">
    <property type="nucleotide sequence ID" value="NZ_PGTO01000012.1"/>
</dbReference>
<keyword evidence="8 12" id="KW-0350">Heme biosynthesis</keyword>
<dbReference type="OrthoDB" id="9793156at2"/>
<keyword evidence="14" id="KW-1185">Reference proteome</keyword>
<sequence>MTISDSSLLDRNGASAHRHVAIWLLACCFMVFVMVLLGGLTRLTHSGLSMVEWEPIRGIIPPLNDADWQLFFEKYRQSPEYIKVNAGMTLSGFKGIFWLEYIHRVWGRLIGMVFLLPFLWLAFSGRIGKGLIPRLIGLFLLGAAQGGMGWIMVASGLVDNPAVSHYRLTAHLGLAFLIHGWMFWMALDILADHRDRPPRLHGNVSASLHWLKILTIMAVVTLLFGGLVAGLRAGLIYNTWPLMDGALIPKDLFATGLHELFEDHMTVQFTHRTLAELTVLVALFGWFKAKGRFGAQTPVALHAVAAMAVVQVGLGIATLLLAVPVWLASAHQMGAMVLVTLCLWALHDLGRRA</sequence>
<comment type="function">
    <text evidence="12">Catalyzes the conversion of heme O to heme A by two successive hydroxylations of the methyl group at C8. The first hydroxylation forms heme I, the second hydroxylation results in an unstable dihydroxymethyl group, which spontaneously dehydrates, resulting in the formyl group of heme A.</text>
</comment>
<dbReference type="GO" id="GO:0046872">
    <property type="term" value="F:metal ion binding"/>
    <property type="evidence" value="ECO:0007669"/>
    <property type="project" value="UniProtKB-KW"/>
</dbReference>
<dbReference type="PANTHER" id="PTHR23289">
    <property type="entry name" value="CYTOCHROME C OXIDASE ASSEMBLY PROTEIN COX15"/>
    <property type="match status" value="1"/>
</dbReference>
<evidence type="ECO:0000256" key="6">
    <source>
        <dbReference type="ARBA" id="ARBA00023002"/>
    </source>
</evidence>
<reference evidence="13 14" key="1">
    <citation type="submission" date="2017-11" db="EMBL/GenBank/DDBJ databases">
        <title>Draft genome sequence of magnetotactic bacterium Magnetospirillum kuznetsovii LBB-42.</title>
        <authorList>
            <person name="Grouzdev D.S."/>
            <person name="Rysina M.S."/>
            <person name="Baslerov R.V."/>
            <person name="Koziaeva V."/>
        </authorList>
    </citation>
    <scope>NUCLEOTIDE SEQUENCE [LARGE SCALE GENOMIC DNA]</scope>
    <source>
        <strain evidence="13 14">LBB-42</strain>
    </source>
</reference>
<protein>
    <recommendedName>
        <fullName evidence="12">Heme A synthase</fullName>
        <shortName evidence="12">HAS</shortName>
        <ecNumber evidence="12">1.17.99.9</ecNumber>
    </recommendedName>
    <alternativeName>
        <fullName evidence="12">Cytochrome aa3-controlling protein</fullName>
    </alternativeName>
</protein>
<feature type="transmembrane region" description="Helical" evidence="12">
    <location>
        <begin position="299"/>
        <end position="323"/>
    </location>
</feature>
<evidence type="ECO:0000256" key="12">
    <source>
        <dbReference type="HAMAP-Rule" id="MF_01665"/>
    </source>
</evidence>
<keyword evidence="3 12" id="KW-0812">Transmembrane</keyword>
<comment type="cofactor">
    <cofactor evidence="1 12">
        <name>heme b</name>
        <dbReference type="ChEBI" id="CHEBI:60344"/>
    </cofactor>
</comment>